<evidence type="ECO:0000313" key="1">
    <source>
        <dbReference type="EMBL" id="MDZ5598138.1"/>
    </source>
</evidence>
<gene>
    <name evidence="1" type="ORF">U1294_07840</name>
</gene>
<dbReference type="AlphaFoldDB" id="A0AAW9JLU1"/>
<dbReference type="RefSeq" id="WP_171300544.1">
    <property type="nucleotide sequence ID" value="NZ_JAXOGH010000025.1"/>
</dbReference>
<sequence>MAEKRMLSKSFLLDSKFMTMPDSAQVLYVYLNVNADDDGIIDSYSIIKMLGSKEDDLKILQAKGYIVPIDDYLVFLPDWLQNQSLRIDRYRPSMHRFRLLNLYPNYFNNLKPIKLSKILESKQTENLREELMNKWYAEEQPLVYQTDPQLRLDQIRSDKIRLDKVSIDKVSIDKVSPVDVGILDNEGLLILNRDGNRYTESQRLNFLQILFKTKKETEKEFAIEINPENYHKKTNQMLSRIFYNLNQKINSGAEVNDIAYFTKSVKNHWSEIAENVQKNRNEILKSLGGYK</sequence>
<protein>
    <recommendedName>
        <fullName evidence="3">DnaD domain-containing protein</fullName>
    </recommendedName>
</protein>
<reference evidence="1" key="1">
    <citation type="submission" date="2023-12" db="EMBL/GenBank/DDBJ databases">
        <title>Molecular genomic analyses of Enterococcus cecorum from sepsis oubreaks in broilers.</title>
        <authorList>
            <person name="Rhoads D."/>
            <person name="Alrubaye A."/>
        </authorList>
    </citation>
    <scope>NUCLEOTIDE SEQUENCE</scope>
    <source>
        <strain evidence="1">1755</strain>
    </source>
</reference>
<evidence type="ECO:0008006" key="3">
    <source>
        <dbReference type="Google" id="ProtNLM"/>
    </source>
</evidence>
<dbReference type="Proteomes" id="UP001290582">
    <property type="component" value="Unassembled WGS sequence"/>
</dbReference>
<proteinExistence type="predicted"/>
<organism evidence="1 2">
    <name type="scientific">Enterococcus cecorum</name>
    <dbReference type="NCBI Taxonomy" id="44008"/>
    <lineage>
        <taxon>Bacteria</taxon>
        <taxon>Bacillati</taxon>
        <taxon>Bacillota</taxon>
        <taxon>Bacilli</taxon>
        <taxon>Lactobacillales</taxon>
        <taxon>Enterococcaceae</taxon>
        <taxon>Enterococcus</taxon>
    </lineage>
</organism>
<evidence type="ECO:0000313" key="2">
    <source>
        <dbReference type="Proteomes" id="UP001290582"/>
    </source>
</evidence>
<name>A0AAW9JLU1_9ENTE</name>
<comment type="caution">
    <text evidence="1">The sequence shown here is derived from an EMBL/GenBank/DDBJ whole genome shotgun (WGS) entry which is preliminary data.</text>
</comment>
<dbReference type="EMBL" id="JAXOGL010000012">
    <property type="protein sequence ID" value="MDZ5598138.1"/>
    <property type="molecule type" value="Genomic_DNA"/>
</dbReference>
<accession>A0AAW9JLU1</accession>